<reference evidence="2" key="1">
    <citation type="journal article" date="2022" name="Mol. Ecol. Resour.">
        <title>The genomes of chicory, endive, great burdock and yacon provide insights into Asteraceae palaeo-polyploidization history and plant inulin production.</title>
        <authorList>
            <person name="Fan W."/>
            <person name="Wang S."/>
            <person name="Wang H."/>
            <person name="Wang A."/>
            <person name="Jiang F."/>
            <person name="Liu H."/>
            <person name="Zhao H."/>
            <person name="Xu D."/>
            <person name="Zhang Y."/>
        </authorList>
    </citation>
    <scope>NUCLEOTIDE SEQUENCE [LARGE SCALE GENOMIC DNA]</scope>
    <source>
        <strain evidence="2">cv. Punajuju</strain>
    </source>
</reference>
<comment type="caution">
    <text evidence="1">The sequence shown here is derived from an EMBL/GenBank/DDBJ whole genome shotgun (WGS) entry which is preliminary data.</text>
</comment>
<evidence type="ECO:0000313" key="2">
    <source>
        <dbReference type="Proteomes" id="UP001055811"/>
    </source>
</evidence>
<proteinExistence type="predicted"/>
<protein>
    <submittedName>
        <fullName evidence="1">Uncharacterized protein</fullName>
    </submittedName>
</protein>
<gene>
    <name evidence="1" type="ORF">L2E82_36698</name>
</gene>
<accession>A0ACB9ADA6</accession>
<keyword evidence="2" id="KW-1185">Reference proteome</keyword>
<evidence type="ECO:0000313" key="1">
    <source>
        <dbReference type="EMBL" id="KAI3707833.1"/>
    </source>
</evidence>
<dbReference type="Proteomes" id="UP001055811">
    <property type="component" value="Linkage Group LG07"/>
</dbReference>
<name>A0ACB9ADA6_CICIN</name>
<reference evidence="1 2" key="2">
    <citation type="journal article" date="2022" name="Mol. Ecol. Resour.">
        <title>The genomes of chicory, endive, great burdock and yacon provide insights into Asteraceae paleo-polyploidization history and plant inulin production.</title>
        <authorList>
            <person name="Fan W."/>
            <person name="Wang S."/>
            <person name="Wang H."/>
            <person name="Wang A."/>
            <person name="Jiang F."/>
            <person name="Liu H."/>
            <person name="Zhao H."/>
            <person name="Xu D."/>
            <person name="Zhang Y."/>
        </authorList>
    </citation>
    <scope>NUCLEOTIDE SEQUENCE [LARGE SCALE GENOMIC DNA]</scope>
    <source>
        <strain evidence="2">cv. Punajuju</strain>
        <tissue evidence="1">Leaves</tissue>
    </source>
</reference>
<sequence length="190" mass="21601">MLEYVFSLSPRILLPVSPSFAHSSSASIIRRQFPAPAFNFRISAFDFSGNWNYFAAVRSEKRAPKLEATHLEKAKGLYTKHLANMYAANGAGVVLAEKGQFDIAKEPFTQVQETFRPSPKHAVKRGRCDCTEIEQRWSGSMSSEKLKGIPVWRAEQYTGDTKRFTRDEESSNVKQVMDLLERVGCKMWSR</sequence>
<dbReference type="EMBL" id="CM042015">
    <property type="protein sequence ID" value="KAI3707833.1"/>
    <property type="molecule type" value="Genomic_DNA"/>
</dbReference>
<organism evidence="1 2">
    <name type="scientific">Cichorium intybus</name>
    <name type="common">Chicory</name>
    <dbReference type="NCBI Taxonomy" id="13427"/>
    <lineage>
        <taxon>Eukaryota</taxon>
        <taxon>Viridiplantae</taxon>
        <taxon>Streptophyta</taxon>
        <taxon>Embryophyta</taxon>
        <taxon>Tracheophyta</taxon>
        <taxon>Spermatophyta</taxon>
        <taxon>Magnoliopsida</taxon>
        <taxon>eudicotyledons</taxon>
        <taxon>Gunneridae</taxon>
        <taxon>Pentapetalae</taxon>
        <taxon>asterids</taxon>
        <taxon>campanulids</taxon>
        <taxon>Asterales</taxon>
        <taxon>Asteraceae</taxon>
        <taxon>Cichorioideae</taxon>
        <taxon>Cichorieae</taxon>
        <taxon>Cichoriinae</taxon>
        <taxon>Cichorium</taxon>
    </lineage>
</organism>